<evidence type="ECO:0000256" key="4">
    <source>
        <dbReference type="RuleBase" id="RU003792"/>
    </source>
</evidence>
<dbReference type="InterPro" id="IPR020103">
    <property type="entry name" value="PsdUridine_synth_cat_dom_sf"/>
</dbReference>
<name>A0A7S4JA89_9STRA</name>
<keyword evidence="3 4" id="KW-0413">Isomerase</keyword>
<accession>A0A7S4JA89</accession>
<dbReference type="SUPFAM" id="SSF55120">
    <property type="entry name" value="Pseudouridine synthase"/>
    <property type="match status" value="1"/>
</dbReference>
<protein>
    <recommendedName>
        <fullName evidence="4">tRNA pseudouridine synthase</fullName>
        <ecNumber evidence="4">5.4.99.12</ecNumber>
    </recommendedName>
</protein>
<reference evidence="7" key="1">
    <citation type="submission" date="2021-01" db="EMBL/GenBank/DDBJ databases">
        <authorList>
            <person name="Corre E."/>
            <person name="Pelletier E."/>
            <person name="Niang G."/>
            <person name="Scheremetjew M."/>
            <person name="Finn R."/>
            <person name="Kale V."/>
            <person name="Holt S."/>
            <person name="Cochrane G."/>
            <person name="Meng A."/>
            <person name="Brown T."/>
            <person name="Cohen L."/>
        </authorList>
    </citation>
    <scope>NUCLEOTIDE SEQUENCE</scope>
    <source>
        <strain evidence="7">Isolate 1302-5</strain>
    </source>
</reference>
<dbReference type="InterPro" id="IPR020095">
    <property type="entry name" value="PsdUridine_synth_TruA_C"/>
</dbReference>
<dbReference type="InterPro" id="IPR020094">
    <property type="entry name" value="TruA/RsuA/RluB/E/F_N"/>
</dbReference>
<comment type="catalytic activity">
    <reaction evidence="4">
        <text>uridine(38/39/40) in tRNA = pseudouridine(38/39/40) in tRNA</text>
        <dbReference type="Rhea" id="RHEA:22376"/>
        <dbReference type="Rhea" id="RHEA-COMP:10085"/>
        <dbReference type="Rhea" id="RHEA-COMP:10087"/>
        <dbReference type="ChEBI" id="CHEBI:65314"/>
        <dbReference type="ChEBI" id="CHEBI:65315"/>
        <dbReference type="EC" id="5.4.99.12"/>
    </reaction>
</comment>
<feature type="domain" description="Pseudouridine synthase I TruA alpha/beta" evidence="6">
    <location>
        <begin position="330"/>
        <end position="474"/>
    </location>
</feature>
<evidence type="ECO:0000256" key="5">
    <source>
        <dbReference type="SAM" id="MobiDB-lite"/>
    </source>
</evidence>
<dbReference type="Gene3D" id="3.30.70.660">
    <property type="entry name" value="Pseudouridine synthase I, catalytic domain, C-terminal subdomain"/>
    <property type="match status" value="1"/>
</dbReference>
<evidence type="ECO:0000256" key="2">
    <source>
        <dbReference type="ARBA" id="ARBA00022694"/>
    </source>
</evidence>
<evidence type="ECO:0000256" key="3">
    <source>
        <dbReference type="ARBA" id="ARBA00023235"/>
    </source>
</evidence>
<dbReference type="GO" id="GO:0160147">
    <property type="term" value="F:tRNA pseudouridine(38-40) synthase activity"/>
    <property type="evidence" value="ECO:0007669"/>
    <property type="project" value="UniProtKB-EC"/>
</dbReference>
<dbReference type="InterPro" id="IPR001406">
    <property type="entry name" value="PsdUridine_synth_TruA"/>
</dbReference>
<dbReference type="EC" id="5.4.99.12" evidence="4"/>
<feature type="region of interest" description="Disordered" evidence="5">
    <location>
        <begin position="214"/>
        <end position="235"/>
    </location>
</feature>
<feature type="compositionally biased region" description="Basic residues" evidence="5">
    <location>
        <begin position="133"/>
        <end position="142"/>
    </location>
</feature>
<organism evidence="7">
    <name type="scientific">Odontella aurita</name>
    <dbReference type="NCBI Taxonomy" id="265563"/>
    <lineage>
        <taxon>Eukaryota</taxon>
        <taxon>Sar</taxon>
        <taxon>Stramenopiles</taxon>
        <taxon>Ochrophyta</taxon>
        <taxon>Bacillariophyta</taxon>
        <taxon>Mediophyceae</taxon>
        <taxon>Biddulphiophycidae</taxon>
        <taxon>Eupodiscales</taxon>
        <taxon>Odontellaceae</taxon>
        <taxon>Odontella</taxon>
    </lineage>
</organism>
<gene>
    <name evidence="7" type="ORF">OAUR00152_LOCUS24783</name>
</gene>
<keyword evidence="2 4" id="KW-0819">tRNA processing</keyword>
<dbReference type="InterPro" id="IPR020097">
    <property type="entry name" value="PsdUridine_synth_TruA_a/b_dom"/>
</dbReference>
<sequence>MFEVMVRRRAPLDVNPSLLIVLSLLFTVRGAFHSAFPTQTGMVTFRPHRTVSSTGPQLYAGTKTDESNPPVSTNAVLSITYDGSHFHGWSAANDGASLEHISDGIFQEETYEYSSRPNGASFLPPLLSERKGSKSRRRRRGSRIPGITKVRSVEGMTKQFLAKLYGNVDPKRVQIEGCSRTDKGVHAKCLIALFYCLSEDSAASVDITEMGPRSLTDNKSSKASIPGKRMPHPTCQTDTSSFVPLPCGGDMDKITFCLNRMLPPDIRINSISPTPVKNKKLRPFHPTLDASAKTYQYSFSIGHVHDPVRWRNVWHLDSVDDFDTIVANAAAQMFVGKHDFAAFRGAFRGSDRGRVQDTVCTLNAVTIEEECDGTLDCMNPLPIDGFKVGGKVDMALGQGLQPLKTFTVTITGDRFLYKMVRFVVGAIVSAGFGQIDSDEIRRALEVGVWDDSSGKRQRMCAPSHGLVLQTVHYPDELIFEWVETTNPTD</sequence>
<dbReference type="AlphaFoldDB" id="A0A7S4JA89"/>
<evidence type="ECO:0000313" key="7">
    <source>
        <dbReference type="EMBL" id="CAE2257270.1"/>
    </source>
</evidence>
<evidence type="ECO:0000256" key="1">
    <source>
        <dbReference type="ARBA" id="ARBA00009375"/>
    </source>
</evidence>
<dbReference type="Pfam" id="PF01416">
    <property type="entry name" value="PseudoU_synth_1"/>
    <property type="match status" value="1"/>
</dbReference>
<dbReference type="PANTHER" id="PTHR11142">
    <property type="entry name" value="PSEUDOURIDYLATE SYNTHASE"/>
    <property type="match status" value="1"/>
</dbReference>
<dbReference type="EMBL" id="HBKQ01036035">
    <property type="protein sequence ID" value="CAE2257270.1"/>
    <property type="molecule type" value="Transcribed_RNA"/>
</dbReference>
<evidence type="ECO:0000259" key="6">
    <source>
        <dbReference type="Pfam" id="PF01416"/>
    </source>
</evidence>
<comment type="similarity">
    <text evidence="1 4">Belongs to the tRNA pseudouridine synthase TruA family.</text>
</comment>
<dbReference type="GO" id="GO:0031119">
    <property type="term" value="P:tRNA pseudouridine synthesis"/>
    <property type="evidence" value="ECO:0007669"/>
    <property type="project" value="TreeGrafter"/>
</dbReference>
<proteinExistence type="inferred from homology"/>
<dbReference type="HAMAP" id="MF_00171">
    <property type="entry name" value="TruA"/>
    <property type="match status" value="1"/>
</dbReference>
<dbReference type="Gene3D" id="3.30.70.580">
    <property type="entry name" value="Pseudouridine synthase I, catalytic domain, N-terminal subdomain"/>
    <property type="match status" value="1"/>
</dbReference>
<feature type="region of interest" description="Disordered" evidence="5">
    <location>
        <begin position="122"/>
        <end position="144"/>
    </location>
</feature>
<dbReference type="GO" id="GO:0003723">
    <property type="term" value="F:RNA binding"/>
    <property type="evidence" value="ECO:0007669"/>
    <property type="project" value="InterPro"/>
</dbReference>
<dbReference type="PANTHER" id="PTHR11142:SF0">
    <property type="entry name" value="TRNA PSEUDOURIDINE SYNTHASE-LIKE 1"/>
    <property type="match status" value="1"/>
</dbReference>